<keyword evidence="3 5" id="KW-1133">Transmembrane helix</keyword>
<evidence type="ECO:0000313" key="7">
    <source>
        <dbReference type="EMBL" id="CAD8785567.1"/>
    </source>
</evidence>
<evidence type="ECO:0000256" key="2">
    <source>
        <dbReference type="ARBA" id="ARBA00022692"/>
    </source>
</evidence>
<sequence length="342" mass="37550">MAKASTPVVFAVVSFYVLVSVSTTLMNKLSFPRETFPFPFTVTCFQMAVALMWLMVLTVLQAVGPGFICKFLGLSRTKRLDWNPLNMGNAIGCAGAFTGMLATGNLCLMFVQVSFYQAAKSQHILFSLILSSLLLGSHAALNIILACAGVTVGFIINAMAEVDIMRSLVNDNITSLVWGMAAGLVSSFFVALYPLLLKRSMVSMDNWQISINVNSMSLLWFAPLIGYEIYQGKMLDNPVLYDQRFWAFNFATATVGFVLNLASMMQVRVTSPLTHMVVGAFKGAVTTCLGVVMYGNKMNMTSALGVTILISCSFFYSYLKWQHTNSETSLREKGLGEDDKDK</sequence>
<name>A0A7S0YLG0_9CRYP</name>
<proteinExistence type="predicted"/>
<gene>
    <name evidence="7" type="ORF">HTEP1355_LOCUS4107</name>
</gene>
<organism evidence="7">
    <name type="scientific">Hemiselmis tepida</name>
    <dbReference type="NCBI Taxonomy" id="464990"/>
    <lineage>
        <taxon>Eukaryota</taxon>
        <taxon>Cryptophyceae</taxon>
        <taxon>Cryptomonadales</taxon>
        <taxon>Hemiselmidaceae</taxon>
        <taxon>Hemiselmis</taxon>
    </lineage>
</organism>
<protein>
    <recommendedName>
        <fullName evidence="6">Sugar phosphate transporter domain-containing protein</fullName>
    </recommendedName>
</protein>
<feature type="transmembrane region" description="Helical" evidence="5">
    <location>
        <begin position="300"/>
        <end position="319"/>
    </location>
</feature>
<evidence type="ECO:0000259" key="6">
    <source>
        <dbReference type="Pfam" id="PF03151"/>
    </source>
</evidence>
<evidence type="ECO:0000256" key="3">
    <source>
        <dbReference type="ARBA" id="ARBA00022989"/>
    </source>
</evidence>
<feature type="transmembrane region" description="Helical" evidence="5">
    <location>
        <begin position="38"/>
        <end position="68"/>
    </location>
</feature>
<evidence type="ECO:0000256" key="5">
    <source>
        <dbReference type="SAM" id="Phobius"/>
    </source>
</evidence>
<feature type="transmembrane region" description="Helical" evidence="5">
    <location>
        <begin position="274"/>
        <end position="294"/>
    </location>
</feature>
<feature type="transmembrane region" description="Helical" evidence="5">
    <location>
        <begin position="88"/>
        <end position="111"/>
    </location>
</feature>
<dbReference type="InterPro" id="IPR004853">
    <property type="entry name" value="Sugar_P_trans_dom"/>
</dbReference>
<feature type="transmembrane region" description="Helical" evidence="5">
    <location>
        <begin position="6"/>
        <end position="26"/>
    </location>
</feature>
<dbReference type="Pfam" id="PF03151">
    <property type="entry name" value="TPT"/>
    <property type="match status" value="1"/>
</dbReference>
<evidence type="ECO:0000256" key="4">
    <source>
        <dbReference type="ARBA" id="ARBA00023136"/>
    </source>
</evidence>
<evidence type="ECO:0000256" key="1">
    <source>
        <dbReference type="ARBA" id="ARBA00004141"/>
    </source>
</evidence>
<feature type="transmembrane region" description="Helical" evidence="5">
    <location>
        <begin position="245"/>
        <end position="262"/>
    </location>
</feature>
<dbReference type="AlphaFoldDB" id="A0A7S0YLG0"/>
<keyword evidence="2 5" id="KW-0812">Transmembrane</keyword>
<feature type="transmembrane region" description="Helical" evidence="5">
    <location>
        <begin position="209"/>
        <end position="230"/>
    </location>
</feature>
<keyword evidence="4 5" id="KW-0472">Membrane</keyword>
<dbReference type="InterPro" id="IPR050186">
    <property type="entry name" value="TPT_transporter"/>
</dbReference>
<reference evidence="7" key="1">
    <citation type="submission" date="2021-01" db="EMBL/GenBank/DDBJ databases">
        <authorList>
            <person name="Corre E."/>
            <person name="Pelletier E."/>
            <person name="Niang G."/>
            <person name="Scheremetjew M."/>
            <person name="Finn R."/>
            <person name="Kale V."/>
            <person name="Holt S."/>
            <person name="Cochrane G."/>
            <person name="Meng A."/>
            <person name="Brown T."/>
            <person name="Cohen L."/>
        </authorList>
    </citation>
    <scope>NUCLEOTIDE SEQUENCE</scope>
    <source>
        <strain evidence="7">CCMP443</strain>
    </source>
</reference>
<dbReference type="GO" id="GO:0016020">
    <property type="term" value="C:membrane"/>
    <property type="evidence" value="ECO:0007669"/>
    <property type="project" value="UniProtKB-SubCell"/>
</dbReference>
<feature type="transmembrane region" description="Helical" evidence="5">
    <location>
        <begin position="123"/>
        <end position="156"/>
    </location>
</feature>
<feature type="transmembrane region" description="Helical" evidence="5">
    <location>
        <begin position="176"/>
        <end position="197"/>
    </location>
</feature>
<comment type="subcellular location">
    <subcellularLocation>
        <location evidence="1">Membrane</location>
        <topology evidence="1">Multi-pass membrane protein</topology>
    </subcellularLocation>
</comment>
<feature type="domain" description="Sugar phosphate transporter" evidence="6">
    <location>
        <begin position="14"/>
        <end position="317"/>
    </location>
</feature>
<dbReference type="PANTHER" id="PTHR11132">
    <property type="entry name" value="SOLUTE CARRIER FAMILY 35"/>
    <property type="match status" value="1"/>
</dbReference>
<dbReference type="EMBL" id="HBFN01007022">
    <property type="protein sequence ID" value="CAD8785567.1"/>
    <property type="molecule type" value="Transcribed_RNA"/>
</dbReference>
<accession>A0A7S0YLG0</accession>